<dbReference type="InterPro" id="IPR004027">
    <property type="entry name" value="SEC_C_motif"/>
</dbReference>
<dbReference type="AlphaFoldDB" id="A0A2U1TLP9"/>
<dbReference type="InterPro" id="IPR032710">
    <property type="entry name" value="NTF2-like_dom_sf"/>
</dbReference>
<dbReference type="Pfam" id="PF02810">
    <property type="entry name" value="SEC-C"/>
    <property type="match status" value="2"/>
</dbReference>
<keyword evidence="5" id="KW-1185">Reference proteome</keyword>
<proteinExistence type="inferred from homology"/>
<evidence type="ECO:0000256" key="1">
    <source>
        <dbReference type="ARBA" id="ARBA00010839"/>
    </source>
</evidence>
<evidence type="ECO:0000256" key="2">
    <source>
        <dbReference type="HAMAP-Rule" id="MF_00612"/>
    </source>
</evidence>
<dbReference type="Proteomes" id="UP000296159">
    <property type="component" value="Unassembled WGS sequence"/>
</dbReference>
<feature type="domain" description="YchJ-like middle NTF2-like" evidence="3">
    <location>
        <begin position="30"/>
        <end position="131"/>
    </location>
</feature>
<evidence type="ECO:0000313" key="4">
    <source>
        <dbReference type="EMBL" id="PWC10315.1"/>
    </source>
</evidence>
<dbReference type="InterPro" id="IPR023006">
    <property type="entry name" value="YchJ-like"/>
</dbReference>
<gene>
    <name evidence="4" type="ORF">DDT56_22130</name>
</gene>
<name>A0A2U1TLP9_9GAMM</name>
<dbReference type="SUPFAM" id="SSF54427">
    <property type="entry name" value="NTF2-like"/>
    <property type="match status" value="1"/>
</dbReference>
<dbReference type="SUPFAM" id="SSF103642">
    <property type="entry name" value="Sec-C motif"/>
    <property type="match status" value="1"/>
</dbReference>
<dbReference type="NCBIfam" id="NF002486">
    <property type="entry name" value="PRK01752.1"/>
    <property type="match status" value="1"/>
</dbReference>
<dbReference type="EMBL" id="QDKH01000038">
    <property type="protein sequence ID" value="PWC10315.1"/>
    <property type="molecule type" value="Genomic_DNA"/>
</dbReference>
<dbReference type="Gene3D" id="3.10.450.50">
    <property type="match status" value="1"/>
</dbReference>
<evidence type="ECO:0000259" key="3">
    <source>
        <dbReference type="Pfam" id="PF17775"/>
    </source>
</evidence>
<dbReference type="PANTHER" id="PTHR33747">
    <property type="entry name" value="UPF0225 PROTEIN SCO1677"/>
    <property type="match status" value="1"/>
</dbReference>
<dbReference type="InterPro" id="IPR048469">
    <property type="entry name" value="YchJ-like_M"/>
</dbReference>
<reference evidence="4 5" key="1">
    <citation type="submission" date="2018-04" db="EMBL/GenBank/DDBJ databases">
        <title>Brenneria corticis sp.nov.</title>
        <authorList>
            <person name="Li Y."/>
        </authorList>
    </citation>
    <scope>NUCLEOTIDE SEQUENCE [LARGE SCALE GENOMIC DNA]</scope>
    <source>
        <strain evidence="4 5">CFCC 11842</strain>
    </source>
</reference>
<dbReference type="NCBIfam" id="NF002449">
    <property type="entry name" value="PRK01617.1"/>
    <property type="match status" value="1"/>
</dbReference>
<organism evidence="4 5">
    <name type="scientific">Brenneria corticis</name>
    <dbReference type="NCBI Taxonomy" id="2173106"/>
    <lineage>
        <taxon>Bacteria</taxon>
        <taxon>Pseudomonadati</taxon>
        <taxon>Pseudomonadota</taxon>
        <taxon>Gammaproteobacteria</taxon>
        <taxon>Enterobacterales</taxon>
        <taxon>Pectobacteriaceae</taxon>
        <taxon>Brenneria</taxon>
    </lineage>
</organism>
<comment type="similarity">
    <text evidence="1 2">Belongs to the UPF0225 family.</text>
</comment>
<dbReference type="PANTHER" id="PTHR33747:SF1">
    <property type="entry name" value="ADENYLATE CYCLASE-ASSOCIATED CAP C-TERMINAL DOMAIN-CONTAINING PROTEIN"/>
    <property type="match status" value="1"/>
</dbReference>
<dbReference type="HAMAP" id="MF_00612">
    <property type="entry name" value="UPF0225"/>
    <property type="match status" value="1"/>
</dbReference>
<protein>
    <recommendedName>
        <fullName evidence="2">UPF0225 protein DDT56_22130</fullName>
    </recommendedName>
</protein>
<sequence>MPESCPCGSGSPYRSCCQPYLSHAAQPADPVTLMRSRYTAYVRRDVDYLIATWHPELQPEKWRAAIAESCQDTRWLGLSILATSAGDTPDEGYVEFAARYSSAADQQQTGLIMRERSRFLRHHNRWYYMDGVHLQTGRNEHCPCGSGKKYKKCCGQ</sequence>
<accession>A0A2U1TLP9</accession>
<dbReference type="RefSeq" id="WP_136168527.1">
    <property type="nucleotide sequence ID" value="NZ_KZ819100.1"/>
</dbReference>
<evidence type="ECO:0000313" key="5">
    <source>
        <dbReference type="Proteomes" id="UP000296159"/>
    </source>
</evidence>
<comment type="caution">
    <text evidence="4">The sequence shown here is derived from an EMBL/GenBank/DDBJ whole genome shotgun (WGS) entry which is preliminary data.</text>
</comment>
<dbReference type="Pfam" id="PF17775">
    <property type="entry name" value="YchJ_M-like"/>
    <property type="match status" value="1"/>
</dbReference>